<feature type="region of interest" description="Disordered" evidence="1">
    <location>
        <begin position="66"/>
        <end position="90"/>
    </location>
</feature>
<protein>
    <submittedName>
        <fullName evidence="2">Uncharacterized protein</fullName>
    </submittedName>
</protein>
<dbReference type="EMBL" id="JAUCMV010000003">
    <property type="protein sequence ID" value="KAK0410191.1"/>
    <property type="molecule type" value="Genomic_DNA"/>
</dbReference>
<comment type="caution">
    <text evidence="2">The sequence shown here is derived from an EMBL/GenBank/DDBJ whole genome shotgun (WGS) entry which is preliminary data.</text>
</comment>
<evidence type="ECO:0000313" key="2">
    <source>
        <dbReference type="EMBL" id="KAK0410191.1"/>
    </source>
</evidence>
<name>A0AA39LU37_9BILA</name>
<evidence type="ECO:0000256" key="1">
    <source>
        <dbReference type="SAM" id="MobiDB-lite"/>
    </source>
</evidence>
<dbReference type="AlphaFoldDB" id="A0AA39LU37"/>
<keyword evidence="3" id="KW-1185">Reference proteome</keyword>
<organism evidence="2 3">
    <name type="scientific">Steinernema hermaphroditum</name>
    <dbReference type="NCBI Taxonomy" id="289476"/>
    <lineage>
        <taxon>Eukaryota</taxon>
        <taxon>Metazoa</taxon>
        <taxon>Ecdysozoa</taxon>
        <taxon>Nematoda</taxon>
        <taxon>Chromadorea</taxon>
        <taxon>Rhabditida</taxon>
        <taxon>Tylenchina</taxon>
        <taxon>Panagrolaimomorpha</taxon>
        <taxon>Strongyloidoidea</taxon>
        <taxon>Steinernematidae</taxon>
        <taxon>Steinernema</taxon>
    </lineage>
</organism>
<evidence type="ECO:0000313" key="3">
    <source>
        <dbReference type="Proteomes" id="UP001175271"/>
    </source>
</evidence>
<accession>A0AA39LU37</accession>
<sequence length="90" mass="9617">MATFLNSHLNVKLRKAELFGAIDHVIVPKSPLLLHTESTPPPPRLIGPTSTHANQLASYLRYHSASSGPFRKQSSDSAKVADEAGAVPSS</sequence>
<proteinExistence type="predicted"/>
<gene>
    <name evidence="2" type="ORF">QR680_005000</name>
</gene>
<reference evidence="2" key="1">
    <citation type="submission" date="2023-06" db="EMBL/GenBank/DDBJ databases">
        <title>Genomic analysis of the entomopathogenic nematode Steinernema hermaphroditum.</title>
        <authorList>
            <person name="Schwarz E.M."/>
            <person name="Heppert J.K."/>
            <person name="Baniya A."/>
            <person name="Schwartz H.T."/>
            <person name="Tan C.-H."/>
            <person name="Antoshechkin I."/>
            <person name="Sternberg P.W."/>
            <person name="Goodrich-Blair H."/>
            <person name="Dillman A.R."/>
        </authorList>
    </citation>
    <scope>NUCLEOTIDE SEQUENCE</scope>
    <source>
        <strain evidence="2">PS9179</strain>
        <tissue evidence="2">Whole animal</tissue>
    </source>
</reference>
<dbReference type="Proteomes" id="UP001175271">
    <property type="component" value="Unassembled WGS sequence"/>
</dbReference>